<keyword evidence="2" id="KW-1185">Reference proteome</keyword>
<evidence type="ECO:0000313" key="2">
    <source>
        <dbReference type="Proteomes" id="UP000708208"/>
    </source>
</evidence>
<protein>
    <submittedName>
        <fullName evidence="1">Uncharacterized protein</fullName>
    </submittedName>
</protein>
<dbReference type="AlphaFoldDB" id="A0A8J2K7J7"/>
<organism evidence="1 2">
    <name type="scientific">Allacma fusca</name>
    <dbReference type="NCBI Taxonomy" id="39272"/>
    <lineage>
        <taxon>Eukaryota</taxon>
        <taxon>Metazoa</taxon>
        <taxon>Ecdysozoa</taxon>
        <taxon>Arthropoda</taxon>
        <taxon>Hexapoda</taxon>
        <taxon>Collembola</taxon>
        <taxon>Symphypleona</taxon>
        <taxon>Sminthuridae</taxon>
        <taxon>Allacma</taxon>
    </lineage>
</organism>
<feature type="non-terminal residue" evidence="1">
    <location>
        <position position="1"/>
    </location>
</feature>
<proteinExistence type="predicted"/>
<reference evidence="1" key="1">
    <citation type="submission" date="2021-06" db="EMBL/GenBank/DDBJ databases">
        <authorList>
            <person name="Hodson N. C."/>
            <person name="Mongue J. A."/>
            <person name="Jaron S. K."/>
        </authorList>
    </citation>
    <scope>NUCLEOTIDE SEQUENCE</scope>
</reference>
<dbReference type="Proteomes" id="UP000708208">
    <property type="component" value="Unassembled WGS sequence"/>
</dbReference>
<gene>
    <name evidence="1" type="ORF">AFUS01_LOCUS23040</name>
</gene>
<evidence type="ECO:0000313" key="1">
    <source>
        <dbReference type="EMBL" id="CAG7734663.1"/>
    </source>
</evidence>
<accession>A0A8J2K7J7</accession>
<sequence length="44" mass="4744">PFIQLEKMLFASQVSPAAPVKKPLSAGDINGNSFDVKIDKRDGN</sequence>
<comment type="caution">
    <text evidence="1">The sequence shown here is derived from an EMBL/GenBank/DDBJ whole genome shotgun (WGS) entry which is preliminary data.</text>
</comment>
<name>A0A8J2K7J7_9HEXA</name>
<dbReference type="EMBL" id="CAJVCH010274133">
    <property type="protein sequence ID" value="CAG7734663.1"/>
    <property type="molecule type" value="Genomic_DNA"/>
</dbReference>